<evidence type="ECO:0000256" key="1">
    <source>
        <dbReference type="SAM" id="Phobius"/>
    </source>
</evidence>
<dbReference type="AlphaFoldDB" id="A0A645EDS9"/>
<feature type="transmembrane region" description="Helical" evidence="1">
    <location>
        <begin position="69"/>
        <end position="91"/>
    </location>
</feature>
<proteinExistence type="predicted"/>
<reference evidence="2" key="1">
    <citation type="submission" date="2019-08" db="EMBL/GenBank/DDBJ databases">
        <authorList>
            <person name="Kucharzyk K."/>
            <person name="Murdoch R.W."/>
            <person name="Higgins S."/>
            <person name="Loffler F."/>
        </authorList>
    </citation>
    <scope>NUCLEOTIDE SEQUENCE</scope>
</reference>
<protein>
    <submittedName>
        <fullName evidence="2">Uncharacterized protein</fullName>
    </submittedName>
</protein>
<keyword evidence="1" id="KW-1133">Transmembrane helix</keyword>
<sequence length="145" mass="15672">MFGKKKQDGVICLTTLIDGLPLNQGADVIMKLTADKLLFIVSATKQEIEVDVSKLTGIEYKTETEMNNIISQSAPGMIIGAAAFGILGAMIGGRVKTKQVATVTHFVIVNYASGQIVLQTNDGDSARKISEYFRELKPLPNKITL</sequence>
<organism evidence="2">
    <name type="scientific">bioreactor metagenome</name>
    <dbReference type="NCBI Taxonomy" id="1076179"/>
    <lineage>
        <taxon>unclassified sequences</taxon>
        <taxon>metagenomes</taxon>
        <taxon>ecological metagenomes</taxon>
    </lineage>
</organism>
<keyword evidence="1" id="KW-0472">Membrane</keyword>
<keyword evidence="1" id="KW-0812">Transmembrane</keyword>
<name>A0A645EDS9_9ZZZZ</name>
<dbReference type="EMBL" id="VSSQ01046198">
    <property type="protein sequence ID" value="MPN00158.1"/>
    <property type="molecule type" value="Genomic_DNA"/>
</dbReference>
<comment type="caution">
    <text evidence="2">The sequence shown here is derived from an EMBL/GenBank/DDBJ whole genome shotgun (WGS) entry which is preliminary data.</text>
</comment>
<gene>
    <name evidence="2" type="ORF">SDC9_147352</name>
</gene>
<evidence type="ECO:0000313" key="2">
    <source>
        <dbReference type="EMBL" id="MPN00158.1"/>
    </source>
</evidence>
<accession>A0A645EDS9</accession>